<dbReference type="Proteomes" id="UP001652445">
    <property type="component" value="Unassembled WGS sequence"/>
</dbReference>
<dbReference type="RefSeq" id="WP_076235123.1">
    <property type="nucleotide sequence ID" value="NZ_JAOQIO010000089.1"/>
</dbReference>
<evidence type="ECO:0000313" key="2">
    <source>
        <dbReference type="Proteomes" id="UP001652445"/>
    </source>
</evidence>
<comment type="caution">
    <text evidence="1">The sequence shown here is derived from an EMBL/GenBank/DDBJ whole genome shotgun (WGS) entry which is preliminary data.</text>
</comment>
<reference evidence="1 2" key="1">
    <citation type="submission" date="2022-09" db="EMBL/GenBank/DDBJ databases">
        <authorList>
            <person name="Han X.L."/>
            <person name="Wang Q."/>
            <person name="Lu T."/>
        </authorList>
    </citation>
    <scope>NUCLEOTIDE SEQUENCE [LARGE SCALE GENOMIC DNA]</scope>
    <source>
        <strain evidence="1 2">WQ 127069</strain>
    </source>
</reference>
<accession>A0ABT2UKC2</accession>
<sequence length="129" mass="14984">MKELTFESWQQYLAFIQHKFMQKGHKKGLEGDALAEYVNKHEQNAAVVWAENDGDTCIKQQGYITLLVWKDEQGQRRIGRGRPKKSSCEKLNHSIHVRLDDAAYAKLNSYCQEKKLDLSEAIRFLIDTL</sequence>
<keyword evidence="2" id="KW-1185">Reference proteome</keyword>
<proteinExistence type="predicted"/>
<evidence type="ECO:0008006" key="3">
    <source>
        <dbReference type="Google" id="ProtNLM"/>
    </source>
</evidence>
<name>A0ABT2UKC2_9BACL</name>
<evidence type="ECO:0000313" key="1">
    <source>
        <dbReference type="EMBL" id="MCU6795089.1"/>
    </source>
</evidence>
<dbReference type="EMBL" id="JAOQIO010000089">
    <property type="protein sequence ID" value="MCU6795089.1"/>
    <property type="molecule type" value="Genomic_DNA"/>
</dbReference>
<organism evidence="1 2">
    <name type="scientific">Paenibacillus baimaensis</name>
    <dbReference type="NCBI Taxonomy" id="2982185"/>
    <lineage>
        <taxon>Bacteria</taxon>
        <taxon>Bacillati</taxon>
        <taxon>Bacillota</taxon>
        <taxon>Bacilli</taxon>
        <taxon>Bacillales</taxon>
        <taxon>Paenibacillaceae</taxon>
        <taxon>Paenibacillus</taxon>
    </lineage>
</organism>
<gene>
    <name evidence="1" type="ORF">OB236_23555</name>
</gene>
<protein>
    <recommendedName>
        <fullName evidence="3">CopG family transcriptional regulator</fullName>
    </recommendedName>
</protein>